<dbReference type="STRING" id="485913.Krac_8947"/>
<keyword evidence="5" id="KW-1185">Reference proteome</keyword>
<dbReference type="eggNOG" id="COG0365">
    <property type="taxonomic scope" value="Bacteria"/>
</dbReference>
<evidence type="ECO:0000256" key="1">
    <source>
        <dbReference type="ARBA" id="ARBA00022598"/>
    </source>
</evidence>
<dbReference type="GO" id="GO:0016405">
    <property type="term" value="F:CoA-ligase activity"/>
    <property type="evidence" value="ECO:0007669"/>
    <property type="project" value="InterPro"/>
</dbReference>
<dbReference type="InterPro" id="IPR000873">
    <property type="entry name" value="AMP-dep_synth/lig_dom"/>
</dbReference>
<comment type="caution">
    <text evidence="4">The sequence shown here is derived from an EMBL/GenBank/DDBJ whole genome shotgun (WGS) entry which is preliminary data.</text>
</comment>
<dbReference type="Gene3D" id="3.30.300.30">
    <property type="match status" value="1"/>
</dbReference>
<dbReference type="GO" id="GO:0016878">
    <property type="term" value="F:acid-thiol ligase activity"/>
    <property type="evidence" value="ECO:0007669"/>
    <property type="project" value="TreeGrafter"/>
</dbReference>
<name>D6TQ19_KTERA</name>
<dbReference type="Pfam" id="PF13193">
    <property type="entry name" value="AMP-binding_C"/>
    <property type="match status" value="1"/>
</dbReference>
<dbReference type="RefSeq" id="WP_007912907.1">
    <property type="nucleotide sequence ID" value="NZ_ADVG01000002.1"/>
</dbReference>
<dbReference type="GO" id="GO:0044550">
    <property type="term" value="P:secondary metabolite biosynthetic process"/>
    <property type="evidence" value="ECO:0007669"/>
    <property type="project" value="TreeGrafter"/>
</dbReference>
<feature type="domain" description="AMP-dependent synthetase/ligase" evidence="2">
    <location>
        <begin position="33"/>
        <end position="396"/>
    </location>
</feature>
<dbReference type="SUPFAM" id="SSF56801">
    <property type="entry name" value="Acetyl-CoA synthetase-like"/>
    <property type="match status" value="1"/>
</dbReference>
<dbReference type="InterPro" id="IPR045851">
    <property type="entry name" value="AMP-bd_C_sf"/>
</dbReference>
<dbReference type="Proteomes" id="UP000004508">
    <property type="component" value="Unassembled WGS sequence"/>
</dbReference>
<evidence type="ECO:0000259" key="3">
    <source>
        <dbReference type="Pfam" id="PF13193"/>
    </source>
</evidence>
<dbReference type="Pfam" id="PF00501">
    <property type="entry name" value="AMP-binding"/>
    <property type="match status" value="1"/>
</dbReference>
<dbReference type="PANTHER" id="PTHR43352">
    <property type="entry name" value="ACETYL-COA SYNTHETASE"/>
    <property type="match status" value="1"/>
</dbReference>
<proteinExistence type="predicted"/>
<dbReference type="EMBL" id="ADVG01000002">
    <property type="protein sequence ID" value="EFH87604.1"/>
    <property type="molecule type" value="Genomic_DNA"/>
</dbReference>
<evidence type="ECO:0000313" key="4">
    <source>
        <dbReference type="EMBL" id="EFH87604.1"/>
    </source>
</evidence>
<dbReference type="OrthoDB" id="9778383at2"/>
<evidence type="ECO:0000259" key="2">
    <source>
        <dbReference type="Pfam" id="PF00501"/>
    </source>
</evidence>
<dbReference type="Gene3D" id="3.40.50.12820">
    <property type="match status" value="1"/>
</dbReference>
<gene>
    <name evidence="4" type="ORF">Krac_8947</name>
</gene>
<organism evidence="4 5">
    <name type="scientific">Ktedonobacter racemifer DSM 44963</name>
    <dbReference type="NCBI Taxonomy" id="485913"/>
    <lineage>
        <taxon>Bacteria</taxon>
        <taxon>Bacillati</taxon>
        <taxon>Chloroflexota</taxon>
        <taxon>Ktedonobacteria</taxon>
        <taxon>Ktedonobacterales</taxon>
        <taxon>Ktedonobacteraceae</taxon>
        <taxon>Ktedonobacter</taxon>
    </lineage>
</organism>
<dbReference type="NCBIfam" id="TIGR02262">
    <property type="entry name" value="benz_CoA_lig"/>
    <property type="match status" value="1"/>
</dbReference>
<dbReference type="InParanoid" id="D6TQ19"/>
<dbReference type="GO" id="GO:0005524">
    <property type="term" value="F:ATP binding"/>
    <property type="evidence" value="ECO:0007669"/>
    <property type="project" value="InterPro"/>
</dbReference>
<dbReference type="InterPro" id="IPR011957">
    <property type="entry name" value="Benz_CoA_lig"/>
</dbReference>
<protein>
    <submittedName>
        <fullName evidence="4">Benzoate-CoA ligase family</fullName>
    </submittedName>
</protein>
<dbReference type="PANTHER" id="PTHR43352:SF1">
    <property type="entry name" value="ANTHRANILATE--COA LIGASE"/>
    <property type="match status" value="1"/>
</dbReference>
<dbReference type="Gene3D" id="3.40.50.980">
    <property type="match status" value="1"/>
</dbReference>
<reference evidence="4 5" key="1">
    <citation type="journal article" date="2011" name="Stand. Genomic Sci.">
        <title>Non-contiguous finished genome sequence and contextual data of the filamentous soil bacterium Ktedonobacter racemifer type strain (SOSP1-21).</title>
        <authorList>
            <person name="Chang Y.J."/>
            <person name="Land M."/>
            <person name="Hauser L."/>
            <person name="Chertkov O."/>
            <person name="Del Rio T.G."/>
            <person name="Nolan M."/>
            <person name="Copeland A."/>
            <person name="Tice H."/>
            <person name="Cheng J.F."/>
            <person name="Lucas S."/>
            <person name="Han C."/>
            <person name="Goodwin L."/>
            <person name="Pitluck S."/>
            <person name="Ivanova N."/>
            <person name="Ovchinikova G."/>
            <person name="Pati A."/>
            <person name="Chen A."/>
            <person name="Palaniappan K."/>
            <person name="Mavromatis K."/>
            <person name="Liolios K."/>
            <person name="Brettin T."/>
            <person name="Fiebig A."/>
            <person name="Rohde M."/>
            <person name="Abt B."/>
            <person name="Goker M."/>
            <person name="Detter J.C."/>
            <person name="Woyke T."/>
            <person name="Bristow J."/>
            <person name="Eisen J.A."/>
            <person name="Markowitz V."/>
            <person name="Hugenholtz P."/>
            <person name="Kyrpides N.C."/>
            <person name="Klenk H.P."/>
            <person name="Lapidus A."/>
        </authorList>
    </citation>
    <scope>NUCLEOTIDE SEQUENCE [LARGE SCALE GENOMIC DNA]</scope>
    <source>
        <strain evidence="5">DSM 44963</strain>
    </source>
</reference>
<accession>D6TQ19</accession>
<evidence type="ECO:0000313" key="5">
    <source>
        <dbReference type="Proteomes" id="UP000004508"/>
    </source>
</evidence>
<dbReference type="AlphaFoldDB" id="D6TQ19"/>
<sequence length="541" mass="59952">MLYAKPVHDPATPQVIVPDQLNATSVFLDRHLVEGRGERPAIYYEGQTYTYAQVSELANRVGNALLDLGVDQEQRVALLLLDSPYFAAAFFGAIKIGAVPVPMNTLLRSADYLYMLNDSRARVLLVHASLWPTIQALRPQLAFLRHIVIVEESGTQSALDAQTHAFEPWIARTSASLAAAATSKDDSAFWLYSSGSTGFPKGCVHLQHDMLYCTEYYARAVLGIHEQDVTFSAAKLFFAYGLGNGLYFPFGVGGSAIHYPGRAVAEDMFRVIEQYRPSIFFGVPTLYASMLALPEAARRFDCSSLRVCVSAGEALPADLLRRWQDAFQVPILDGIGSTEILHIFISNRFDDIRPGSTGKLVPGYQALLVDEQGQSVPQGDIGNLLISGESIAASYWNKHEKTKDTINGHWISTGDKYYLDEEGYFWYCGRSDDMLKVSGQWVSPVEVENTLIAHPMVLEAAVVADLDEAQLVKPKAYVVLKQGIEPSESLEEELKEFVKGRLAPHKYPRYIEFRAELPKTATGKIQRFLLRGTGETVPLDI</sequence>
<feature type="domain" description="AMP-binding enzyme C-terminal" evidence="3">
    <location>
        <begin position="446"/>
        <end position="524"/>
    </location>
</feature>
<dbReference type="InterPro" id="IPR025110">
    <property type="entry name" value="AMP-bd_C"/>
</dbReference>
<keyword evidence="1 4" id="KW-0436">Ligase</keyword>
<dbReference type="Gene3D" id="2.30.38.10">
    <property type="entry name" value="Luciferase, Domain 3"/>
    <property type="match status" value="1"/>
</dbReference>